<reference evidence="1" key="1">
    <citation type="journal article" date="2020" name="Stud. Mycol.">
        <title>101 Dothideomycetes genomes: a test case for predicting lifestyles and emergence of pathogens.</title>
        <authorList>
            <person name="Haridas S."/>
            <person name="Albert R."/>
            <person name="Binder M."/>
            <person name="Bloem J."/>
            <person name="Labutti K."/>
            <person name="Salamov A."/>
            <person name="Andreopoulos B."/>
            <person name="Baker S."/>
            <person name="Barry K."/>
            <person name="Bills G."/>
            <person name="Bluhm B."/>
            <person name="Cannon C."/>
            <person name="Castanera R."/>
            <person name="Culley D."/>
            <person name="Daum C."/>
            <person name="Ezra D."/>
            <person name="Gonzalez J."/>
            <person name="Henrissat B."/>
            <person name="Kuo A."/>
            <person name="Liang C."/>
            <person name="Lipzen A."/>
            <person name="Lutzoni F."/>
            <person name="Magnuson J."/>
            <person name="Mondo S."/>
            <person name="Nolan M."/>
            <person name="Ohm R."/>
            <person name="Pangilinan J."/>
            <person name="Park H.-J."/>
            <person name="Ramirez L."/>
            <person name="Alfaro M."/>
            <person name="Sun H."/>
            <person name="Tritt A."/>
            <person name="Yoshinaga Y."/>
            <person name="Zwiers L.-H."/>
            <person name="Turgeon B."/>
            <person name="Goodwin S."/>
            <person name="Spatafora J."/>
            <person name="Crous P."/>
            <person name="Grigoriev I."/>
        </authorList>
    </citation>
    <scope>NUCLEOTIDE SEQUENCE</scope>
    <source>
        <strain evidence="1">CBS 113389</strain>
    </source>
</reference>
<accession>A0A6A6Q0X3</accession>
<gene>
    <name evidence="1" type="ORF">BDY17DRAFT_109376</name>
</gene>
<sequence>MSGLHHIFEDGRSTLRLHRMKVSLDSCYLRLVSCRLQLLGERKVIAAVDNISVALALFNQSHLLDFSPVPCMYMYSSVTKGYLDQPPASYGGVVDYKHTAVVPETLQYPPNVKSSPWYSILLSTWKTEVLGRGKVDVAPTAAGQTTYLKGTRTPGLRYCTVLIIKNDAGAGGSCRWWCYCRCGRCCGRGRCASCGRGRGRGRGRRGRRFLRRRRFVVWRRRRMMVRRPSLLQCNYCGHEGEETQSLELHV</sequence>
<name>A0A6A6Q0X3_9PEZI</name>
<dbReference type="AlphaFoldDB" id="A0A6A6Q0X3"/>
<organism evidence="1 2">
    <name type="scientific">Neohortaea acidophila</name>
    <dbReference type="NCBI Taxonomy" id="245834"/>
    <lineage>
        <taxon>Eukaryota</taxon>
        <taxon>Fungi</taxon>
        <taxon>Dikarya</taxon>
        <taxon>Ascomycota</taxon>
        <taxon>Pezizomycotina</taxon>
        <taxon>Dothideomycetes</taxon>
        <taxon>Dothideomycetidae</taxon>
        <taxon>Mycosphaerellales</taxon>
        <taxon>Teratosphaeriaceae</taxon>
        <taxon>Neohortaea</taxon>
    </lineage>
</organism>
<keyword evidence="2" id="KW-1185">Reference proteome</keyword>
<dbReference type="RefSeq" id="XP_033592213.1">
    <property type="nucleotide sequence ID" value="XM_033729181.1"/>
</dbReference>
<protein>
    <submittedName>
        <fullName evidence="1">Uncharacterized protein</fullName>
    </submittedName>
</protein>
<proteinExistence type="predicted"/>
<dbReference type="EMBL" id="MU001633">
    <property type="protein sequence ID" value="KAF2485644.1"/>
    <property type="molecule type" value="Genomic_DNA"/>
</dbReference>
<evidence type="ECO:0000313" key="1">
    <source>
        <dbReference type="EMBL" id="KAF2485644.1"/>
    </source>
</evidence>
<dbReference type="Proteomes" id="UP000799767">
    <property type="component" value="Unassembled WGS sequence"/>
</dbReference>
<dbReference type="GeneID" id="54470183"/>
<evidence type="ECO:0000313" key="2">
    <source>
        <dbReference type="Proteomes" id="UP000799767"/>
    </source>
</evidence>